<proteinExistence type="predicted"/>
<feature type="domain" description="Lens epithelium-derived growth factor integrase-binding" evidence="2">
    <location>
        <begin position="189"/>
        <end position="301"/>
    </location>
</feature>
<feature type="region of interest" description="Disordered" evidence="1">
    <location>
        <begin position="1"/>
        <end position="30"/>
    </location>
</feature>
<evidence type="ECO:0000256" key="1">
    <source>
        <dbReference type="SAM" id="MobiDB-lite"/>
    </source>
</evidence>
<dbReference type="InterPro" id="IPR036218">
    <property type="entry name" value="HIVI-bd_sf"/>
</dbReference>
<dbReference type="Pfam" id="PF11467">
    <property type="entry name" value="LEDGF"/>
    <property type="match status" value="1"/>
</dbReference>
<dbReference type="EnsemblMetazoa" id="RPRC010373-RA">
    <property type="protein sequence ID" value="RPRC010373-PA"/>
    <property type="gene ID" value="RPRC010373"/>
</dbReference>
<dbReference type="HOGENOM" id="CLU_864110_0_0_1"/>
<dbReference type="eggNOG" id="KOG1904">
    <property type="taxonomic scope" value="Eukaryota"/>
</dbReference>
<dbReference type="InterPro" id="IPR035441">
    <property type="entry name" value="TFIIS/LEDGF_dom_sf"/>
</dbReference>
<dbReference type="InParanoid" id="T1I253"/>
<keyword evidence="4" id="KW-1185">Reference proteome</keyword>
<dbReference type="Proteomes" id="UP000015103">
    <property type="component" value="Unassembled WGS sequence"/>
</dbReference>
<dbReference type="STRING" id="13249.T1I253"/>
<dbReference type="Gene3D" id="1.20.930.10">
    <property type="entry name" value="Conserved domain common to transcription factors TFIIS, elongin A, CRSP70"/>
    <property type="match status" value="1"/>
</dbReference>
<evidence type="ECO:0000313" key="4">
    <source>
        <dbReference type="Proteomes" id="UP000015103"/>
    </source>
</evidence>
<dbReference type="VEuPathDB" id="VectorBase:RPRC010373"/>
<feature type="compositionally biased region" description="Polar residues" evidence="1">
    <location>
        <begin position="62"/>
        <end position="72"/>
    </location>
</feature>
<dbReference type="AlphaFoldDB" id="T1I253"/>
<evidence type="ECO:0000313" key="3">
    <source>
        <dbReference type="EnsemblMetazoa" id="RPRC010373-PA"/>
    </source>
</evidence>
<accession>T1I253</accession>
<dbReference type="InterPro" id="IPR021567">
    <property type="entry name" value="LEDGF_IBD"/>
</dbReference>
<protein>
    <submittedName>
        <fullName evidence="3">Lens epithelium-derived growth factor integrase-binding domain-containing protein</fullName>
    </submittedName>
</protein>
<dbReference type="EMBL" id="ACPB03029013">
    <property type="status" value="NOT_ANNOTATED_CDS"/>
    <property type="molecule type" value="Genomic_DNA"/>
</dbReference>
<feature type="compositionally biased region" description="Acidic residues" evidence="1">
    <location>
        <begin position="1"/>
        <end position="13"/>
    </location>
</feature>
<name>T1I253_RHOPR</name>
<feature type="region of interest" description="Disordered" evidence="1">
    <location>
        <begin position="62"/>
        <end position="91"/>
    </location>
</feature>
<reference evidence="3" key="1">
    <citation type="submission" date="2015-05" db="UniProtKB">
        <authorList>
            <consortium name="EnsemblMetazoa"/>
        </authorList>
    </citation>
    <scope>IDENTIFICATION</scope>
</reference>
<sequence length="322" mass="37366">MGEIENDTSDEDTSLSTNSTEAKLDETHDRFGKRKTKIIKNIELEIVLNRLEKNLVDNVQNRNISSDSNLPESNEDSQKDSASSDGVDCDEVDEIDDSDDCIFAEVGNEKVKIPLNLNQPEFTSEKSKAEWYKYVTVHANSLKNRIEGGEELDPIDEMDGWTMMKEMEHQTNYDLLGQESEICNILLMEGHLLDIDLHLRRSLNTMDPDFDACFLLFDHLINLPIMAIMLKKHPHIVAYIDELRCYVSSIYPELTSDELKQRIDKSEIVRLKSEMAMAKFSEIFHVNRAYFMEKFIREVEKLRIRTCTLSEEEFYFLSEDPE</sequence>
<organism evidence="3 4">
    <name type="scientific">Rhodnius prolixus</name>
    <name type="common">Triatomid bug</name>
    <dbReference type="NCBI Taxonomy" id="13249"/>
    <lineage>
        <taxon>Eukaryota</taxon>
        <taxon>Metazoa</taxon>
        <taxon>Ecdysozoa</taxon>
        <taxon>Arthropoda</taxon>
        <taxon>Hexapoda</taxon>
        <taxon>Insecta</taxon>
        <taxon>Pterygota</taxon>
        <taxon>Neoptera</taxon>
        <taxon>Paraneoptera</taxon>
        <taxon>Hemiptera</taxon>
        <taxon>Heteroptera</taxon>
        <taxon>Panheteroptera</taxon>
        <taxon>Cimicomorpha</taxon>
        <taxon>Reduviidae</taxon>
        <taxon>Triatominae</taxon>
        <taxon>Rhodnius</taxon>
    </lineage>
</organism>
<evidence type="ECO:0000259" key="2">
    <source>
        <dbReference type="Pfam" id="PF11467"/>
    </source>
</evidence>
<dbReference type="SUPFAM" id="SSF140576">
    <property type="entry name" value="HIV integrase-binding domain"/>
    <property type="match status" value="1"/>
</dbReference>